<dbReference type="PANTHER" id="PTHR33570">
    <property type="entry name" value="4-CARBOXYMUCONOLACTONE DECARBOXYLASE FAMILY PROTEIN"/>
    <property type="match status" value="1"/>
</dbReference>
<dbReference type="RefSeq" id="WP_380010262.1">
    <property type="nucleotide sequence ID" value="NZ_JBHLYR010000038.1"/>
</dbReference>
<sequence length="146" mass="16007">MSDDADQTPPTPLPEIQGTGWARATIFGEQEGRILDRLAALDPDLMAYIRDFAYDTVYERPGLDLKTRELLACTLLVSLGSPPELRTHLRGALRAGATEIEVRETLLMCVPYLGFPRVVAAFEQLRLLLAASQDKTPPAAKAEGVE</sequence>
<feature type="domain" description="Carboxymuconolactone decarboxylase-like" evidence="1">
    <location>
        <begin position="43"/>
        <end position="125"/>
    </location>
</feature>
<evidence type="ECO:0000313" key="2">
    <source>
        <dbReference type="EMBL" id="MFB9992757.1"/>
    </source>
</evidence>
<dbReference type="Proteomes" id="UP001589733">
    <property type="component" value="Unassembled WGS sequence"/>
</dbReference>
<organism evidence="2 3">
    <name type="scientific">Deinococcus oregonensis</name>
    <dbReference type="NCBI Taxonomy" id="1805970"/>
    <lineage>
        <taxon>Bacteria</taxon>
        <taxon>Thermotogati</taxon>
        <taxon>Deinococcota</taxon>
        <taxon>Deinococci</taxon>
        <taxon>Deinococcales</taxon>
        <taxon>Deinococcaceae</taxon>
        <taxon>Deinococcus</taxon>
    </lineage>
</organism>
<accession>A0ABV6AZ39</accession>
<gene>
    <name evidence="2" type="ORF">ACFFLM_12345</name>
</gene>
<dbReference type="PANTHER" id="PTHR33570:SF2">
    <property type="entry name" value="CARBOXYMUCONOLACTONE DECARBOXYLASE-LIKE DOMAIN-CONTAINING PROTEIN"/>
    <property type="match status" value="1"/>
</dbReference>
<dbReference type="Pfam" id="PF02627">
    <property type="entry name" value="CMD"/>
    <property type="match status" value="1"/>
</dbReference>
<dbReference type="SUPFAM" id="SSF69118">
    <property type="entry name" value="AhpD-like"/>
    <property type="match status" value="1"/>
</dbReference>
<protein>
    <submittedName>
        <fullName evidence="2">Carboxymuconolactone decarboxylase family protein</fullName>
    </submittedName>
</protein>
<dbReference type="EMBL" id="JBHLYR010000038">
    <property type="protein sequence ID" value="MFB9992757.1"/>
    <property type="molecule type" value="Genomic_DNA"/>
</dbReference>
<dbReference type="Gene3D" id="1.20.1290.10">
    <property type="entry name" value="AhpD-like"/>
    <property type="match status" value="1"/>
</dbReference>
<dbReference type="InterPro" id="IPR052512">
    <property type="entry name" value="4CMD/NDH-1_regulator"/>
</dbReference>
<dbReference type="InterPro" id="IPR029032">
    <property type="entry name" value="AhpD-like"/>
</dbReference>
<proteinExistence type="predicted"/>
<evidence type="ECO:0000259" key="1">
    <source>
        <dbReference type="Pfam" id="PF02627"/>
    </source>
</evidence>
<name>A0ABV6AZ39_9DEIO</name>
<comment type="caution">
    <text evidence="2">The sequence shown here is derived from an EMBL/GenBank/DDBJ whole genome shotgun (WGS) entry which is preliminary data.</text>
</comment>
<keyword evidence="3" id="KW-1185">Reference proteome</keyword>
<dbReference type="InterPro" id="IPR003779">
    <property type="entry name" value="CMD-like"/>
</dbReference>
<evidence type="ECO:0000313" key="3">
    <source>
        <dbReference type="Proteomes" id="UP001589733"/>
    </source>
</evidence>
<reference evidence="2 3" key="1">
    <citation type="submission" date="2024-09" db="EMBL/GenBank/DDBJ databases">
        <authorList>
            <person name="Sun Q."/>
            <person name="Mori K."/>
        </authorList>
    </citation>
    <scope>NUCLEOTIDE SEQUENCE [LARGE SCALE GENOMIC DNA]</scope>
    <source>
        <strain evidence="2 3">JCM 13503</strain>
    </source>
</reference>